<reference evidence="1" key="1">
    <citation type="submission" date="2023-07" db="EMBL/GenBank/DDBJ databases">
        <title>Genomic Encyclopedia of Type Strains, Phase IV (KMG-IV): sequencing the most valuable type-strain genomes for metagenomic binning, comparative biology and taxonomic classification.</title>
        <authorList>
            <person name="Goeker M."/>
        </authorList>
    </citation>
    <scope>NUCLEOTIDE SEQUENCE</scope>
    <source>
        <strain evidence="1">DSM 26174</strain>
    </source>
</reference>
<protein>
    <submittedName>
        <fullName evidence="1">C-di-AMP phosphodiesterase-like protein</fullName>
    </submittedName>
</protein>
<sequence>MKKLFIIIFLLFVLFVTYVYFNFLPIRKTVQKVSFDLKQSKKRGTYLFEYNHPDVIKLNDTLSFTINNCYAEKQFFEFEKKTILEGDSNQIVVRFKEDFVTDGLKKPSWRFKGWKYVGKSIYKKYNGIPLPDSITIEMYWTKYRSSELLGKIGEFTIDKKNIPH</sequence>
<proteinExistence type="predicted"/>
<name>A0AAE3XQY3_9BACT</name>
<accession>A0AAE3XQY3</accession>
<dbReference type="RefSeq" id="WP_309942358.1">
    <property type="nucleotide sequence ID" value="NZ_AP025307.1"/>
</dbReference>
<dbReference type="Proteomes" id="UP001185092">
    <property type="component" value="Unassembled WGS sequence"/>
</dbReference>
<evidence type="ECO:0000313" key="1">
    <source>
        <dbReference type="EMBL" id="MDR6241517.1"/>
    </source>
</evidence>
<keyword evidence="2" id="KW-1185">Reference proteome</keyword>
<organism evidence="1 2">
    <name type="scientific">Aureibacter tunicatorum</name>
    <dbReference type="NCBI Taxonomy" id="866807"/>
    <lineage>
        <taxon>Bacteria</taxon>
        <taxon>Pseudomonadati</taxon>
        <taxon>Bacteroidota</taxon>
        <taxon>Cytophagia</taxon>
        <taxon>Cytophagales</taxon>
        <taxon>Persicobacteraceae</taxon>
        <taxon>Aureibacter</taxon>
    </lineage>
</organism>
<dbReference type="AlphaFoldDB" id="A0AAE3XQY3"/>
<dbReference type="EMBL" id="JAVDQD010000009">
    <property type="protein sequence ID" value="MDR6241517.1"/>
    <property type="molecule type" value="Genomic_DNA"/>
</dbReference>
<gene>
    <name evidence="1" type="ORF">HNQ88_004604</name>
</gene>
<evidence type="ECO:0000313" key="2">
    <source>
        <dbReference type="Proteomes" id="UP001185092"/>
    </source>
</evidence>
<comment type="caution">
    <text evidence="1">The sequence shown here is derived from an EMBL/GenBank/DDBJ whole genome shotgun (WGS) entry which is preliminary data.</text>
</comment>